<gene>
    <name evidence="10" type="ORF">BMF94_6472</name>
</gene>
<evidence type="ECO:0000256" key="7">
    <source>
        <dbReference type="ARBA" id="ARBA00022917"/>
    </source>
</evidence>
<feature type="compositionally biased region" description="Low complexity" evidence="8">
    <location>
        <begin position="170"/>
        <end position="185"/>
    </location>
</feature>
<dbReference type="GO" id="GO:0003729">
    <property type="term" value="F:mRNA binding"/>
    <property type="evidence" value="ECO:0007669"/>
    <property type="project" value="TreeGrafter"/>
</dbReference>
<feature type="compositionally biased region" description="Basic and acidic residues" evidence="8">
    <location>
        <begin position="1254"/>
        <end position="1264"/>
    </location>
</feature>
<feature type="compositionally biased region" description="Low complexity" evidence="8">
    <location>
        <begin position="52"/>
        <end position="61"/>
    </location>
</feature>
<keyword evidence="6" id="KW-0694">RNA-binding</keyword>
<evidence type="ECO:0000256" key="8">
    <source>
        <dbReference type="SAM" id="MobiDB-lite"/>
    </source>
</evidence>
<accession>A0A2S5B197</accession>
<feature type="compositionally biased region" description="Basic and acidic residues" evidence="8">
    <location>
        <begin position="631"/>
        <end position="644"/>
    </location>
</feature>
<feature type="compositionally biased region" description="Polar residues" evidence="8">
    <location>
        <begin position="32"/>
        <end position="49"/>
    </location>
</feature>
<feature type="region of interest" description="Disordered" evidence="8">
    <location>
        <begin position="23"/>
        <end position="345"/>
    </location>
</feature>
<feature type="region of interest" description="Disordered" evidence="8">
    <location>
        <begin position="657"/>
        <end position="769"/>
    </location>
</feature>
<keyword evidence="11" id="KW-1185">Reference proteome</keyword>
<dbReference type="GO" id="GO:0010494">
    <property type="term" value="C:cytoplasmic stress granule"/>
    <property type="evidence" value="ECO:0007669"/>
    <property type="project" value="UniProtKB-ARBA"/>
</dbReference>
<dbReference type="InterPro" id="IPR016024">
    <property type="entry name" value="ARM-type_fold"/>
</dbReference>
<dbReference type="GO" id="GO:0016281">
    <property type="term" value="C:eukaryotic translation initiation factor 4F complex"/>
    <property type="evidence" value="ECO:0007669"/>
    <property type="project" value="TreeGrafter"/>
</dbReference>
<dbReference type="OrthoDB" id="514777at2759"/>
<feature type="compositionally biased region" description="Low complexity" evidence="8">
    <location>
        <begin position="821"/>
        <end position="842"/>
    </location>
</feature>
<proteinExistence type="inferred from homology"/>
<dbReference type="Pfam" id="PF02854">
    <property type="entry name" value="MIF4G"/>
    <property type="match status" value="1"/>
</dbReference>
<keyword evidence="7" id="KW-0648">Protein biosynthesis</keyword>
<dbReference type="PANTHER" id="PTHR23253:SF9">
    <property type="entry name" value="EUKARYOTIC TRANSLATION INITIATION FACTOR 4 GAMMA 2"/>
    <property type="match status" value="1"/>
</dbReference>
<feature type="compositionally biased region" description="Low complexity" evidence="8">
    <location>
        <begin position="690"/>
        <end position="705"/>
    </location>
</feature>
<comment type="caution">
    <text evidence="10">The sequence shown here is derived from an EMBL/GenBank/DDBJ whole genome shotgun (WGS) entry which is preliminary data.</text>
</comment>
<organism evidence="10 11">
    <name type="scientific">Rhodotorula taiwanensis</name>
    <dbReference type="NCBI Taxonomy" id="741276"/>
    <lineage>
        <taxon>Eukaryota</taxon>
        <taxon>Fungi</taxon>
        <taxon>Dikarya</taxon>
        <taxon>Basidiomycota</taxon>
        <taxon>Pucciniomycotina</taxon>
        <taxon>Microbotryomycetes</taxon>
        <taxon>Sporidiobolales</taxon>
        <taxon>Sporidiobolaceae</taxon>
        <taxon>Rhodotorula</taxon>
    </lineage>
</organism>
<feature type="compositionally biased region" description="Polar residues" evidence="8">
    <location>
        <begin position="621"/>
        <end position="630"/>
    </location>
</feature>
<feature type="region of interest" description="Disordered" evidence="8">
    <location>
        <begin position="1090"/>
        <end position="1119"/>
    </location>
</feature>
<dbReference type="InterPro" id="IPR022745">
    <property type="entry name" value="eIF4G1_eIF4E-bd"/>
</dbReference>
<dbReference type="GO" id="GO:0003743">
    <property type="term" value="F:translation initiation factor activity"/>
    <property type="evidence" value="ECO:0007669"/>
    <property type="project" value="UniProtKB-KW"/>
</dbReference>
<name>A0A2S5B197_9BASI</name>
<feature type="compositionally biased region" description="Basic and acidic residues" evidence="8">
    <location>
        <begin position="493"/>
        <end position="522"/>
    </location>
</feature>
<feature type="compositionally biased region" description="Polar residues" evidence="8">
    <location>
        <begin position="69"/>
        <end position="80"/>
    </location>
</feature>
<feature type="region of interest" description="Disordered" evidence="8">
    <location>
        <begin position="807"/>
        <end position="844"/>
    </location>
</feature>
<reference evidence="10 11" key="1">
    <citation type="journal article" date="2018" name="Front. Microbiol.">
        <title>Prospects for Fungal Bioremediation of Acidic Radioactive Waste Sites: Characterization and Genome Sequence of Rhodotorula taiwanensis MD1149.</title>
        <authorList>
            <person name="Tkavc R."/>
            <person name="Matrosova V.Y."/>
            <person name="Grichenko O.E."/>
            <person name="Gostincar C."/>
            <person name="Volpe R.P."/>
            <person name="Klimenkova P."/>
            <person name="Gaidamakova E.K."/>
            <person name="Zhou C.E."/>
            <person name="Stewart B.J."/>
            <person name="Lyman M.G."/>
            <person name="Malfatti S.A."/>
            <person name="Rubinfeld B."/>
            <person name="Courtot M."/>
            <person name="Singh J."/>
            <person name="Dalgard C.L."/>
            <person name="Hamilton T."/>
            <person name="Frey K.G."/>
            <person name="Gunde-Cimerman N."/>
            <person name="Dugan L."/>
            <person name="Daly M.J."/>
        </authorList>
    </citation>
    <scope>NUCLEOTIDE SEQUENCE [LARGE SCALE GENOMIC DNA]</scope>
    <source>
        <strain evidence="10 11">MD1149</strain>
    </source>
</reference>
<feature type="compositionally biased region" description="Low complexity" evidence="8">
    <location>
        <begin position="717"/>
        <end position="735"/>
    </location>
</feature>
<feature type="region of interest" description="Disordered" evidence="8">
    <location>
        <begin position="368"/>
        <end position="644"/>
    </location>
</feature>
<comment type="subcellular location">
    <subcellularLocation>
        <location evidence="1">Cytoplasm</location>
    </subcellularLocation>
</comment>
<keyword evidence="4" id="KW-0396">Initiation factor</keyword>
<dbReference type="SMART" id="SM00543">
    <property type="entry name" value="MIF4G"/>
    <property type="match status" value="1"/>
</dbReference>
<feature type="region of interest" description="Disordered" evidence="8">
    <location>
        <begin position="1240"/>
        <end position="1427"/>
    </location>
</feature>
<feature type="domain" description="MIF4G" evidence="9">
    <location>
        <begin position="970"/>
        <end position="1235"/>
    </location>
</feature>
<feature type="region of interest" description="Disordered" evidence="8">
    <location>
        <begin position="868"/>
        <end position="949"/>
    </location>
</feature>
<keyword evidence="5" id="KW-0597">Phosphoprotein</keyword>
<dbReference type="InterPro" id="IPR036211">
    <property type="entry name" value="eIF4G_eIF4E-bd_sf"/>
</dbReference>
<dbReference type="SUPFAM" id="SSF101489">
    <property type="entry name" value="Eukaryotic initiation factor 4f subunit eIF4g, eIF4e-binding domain"/>
    <property type="match status" value="1"/>
</dbReference>
<feature type="compositionally biased region" description="Polar residues" evidence="8">
    <location>
        <begin position="404"/>
        <end position="430"/>
    </location>
</feature>
<feature type="compositionally biased region" description="Polar residues" evidence="8">
    <location>
        <begin position="282"/>
        <end position="300"/>
    </location>
</feature>
<feature type="compositionally biased region" description="Polar residues" evidence="8">
    <location>
        <begin position="382"/>
        <end position="395"/>
    </location>
</feature>
<keyword evidence="3" id="KW-0963">Cytoplasm</keyword>
<dbReference type="STRING" id="741276.A0A2S5B197"/>
<evidence type="ECO:0000259" key="9">
    <source>
        <dbReference type="SMART" id="SM00543"/>
    </source>
</evidence>
<dbReference type="Gene3D" id="1.25.40.180">
    <property type="match status" value="2"/>
</dbReference>
<evidence type="ECO:0000256" key="6">
    <source>
        <dbReference type="ARBA" id="ARBA00022884"/>
    </source>
</evidence>
<dbReference type="PANTHER" id="PTHR23253">
    <property type="entry name" value="EUKARYOTIC TRANSLATION INITIATION FACTOR 4 GAMMA"/>
    <property type="match status" value="1"/>
</dbReference>
<sequence length="1570" mass="164334">MSNPSAPGAKAPASPFNYAAAAKKSKPAPATVSGQDATGYVNGSQSPTIPNAAAVAAAAAASPAGGNGSQPTSPVQNKPSVQVDGVRVPPARVDEVRGAVKADVSFGTAGDKNAKLSSSPAAPPALDNGAPKAFGSVPASAAPAAAPAAAPEKKMDLHAFFRSGGGPAGGAPASGSSPSPVSVPSEQRRSLSTYDPQSQSRSPQPSSSPLAHPSGLPHLGNPGAATFVPRQQNIPPPFIPQQSQHQAFSPPNAGFQMPPQGVAYGQQPAFIPGKGPSPSPQNIPNGGAHSQASFAPSSAGSRAGSYVGSPQMGGMAPRPPVQPNRQSFGGPTSPRMPSVGLPGGQPMMYPNYVPQGYPGYAYGYPAAYGQFMPQQGGPAPPSLTNSGTTTPSTGVHTPKPAPSTVPTSPSLAPNTPATPSFHSFSPQPQHASLPGSAPRHPNPAAPQFTPGGSAAAPSTPLRSLAGVPEFKPNFEAPAFSPTPRRSAAIKIVNPKEKLEREAKEKAEREAKEKAERRARGEPEPEPTPEPTADAEETEAAEAAEQQEKKDVADREAKEQGEKEEQARLDAEAAEKKRKVDEEERAKLAKEKEEAKAKADKEAAAAKPAAVEEVKREETETPDTSAPSTPRTEVEGLEVKKSQADAVRSEEAALLAQEKISTESKDPAQALAEARETLNAVEPVPSPTGPSAPSTSSTPAFLPATPVGEPPVTDETNAAAEASTSSAPAAAVPSDAQLEAARSITNLDDVSYPDSAKGPEAGLNAGAEPGKYRYDRDFLLQFMAVCTAKPDSLPNLADIGMVGDDGIPARGGSFGGRNRGQMGPPSAPSRSGSSVGSFRSSSVGGPGGGFAMGNFGTGANVGMTSEQRFQASLSRAPSGAFGGGRGSMSRTTSQSGMGGAFSSGGRNKSERGSKRRGGPPGERDESRKPGGHVTGDGFEGATLEPRSETGWAPTVIAGATVADPNSIEMVQRKVKALLNKLTLEKFDSISKQILEWANKSIQETDGRILRQVIALIFEKATDEATWSEMYARLCRFLMESVSSEIHDESVKAADGTPVTGGALFRKYLLNRCQEDYEQGWKNKEAAAAAAKSKEADDKAKKDANDAAKQEAEDTGKEPSKEAELLSDEYYAAQKAKRRGLGLVRFIGELYRLTMLTERIMHECIKKLLANTENPEEEDIESLCRLLTTVGKGLDNAKAKQHMDVYFSRMRTIADNPKVTSRMRFMIMDVVDLRASRWQSKQEAAGPKTISQIHADAQKQAEESARRVASSGGKLPRLGDQLSRPNSRRGQGRGEFGVPQPGADGWTTQPQRPATAGNLSGFGRFRNSGADSPGGISLGPTGAFAAKSKQKKEERPATPSNPFAALMGGDSEEPSAAPAEARPKLQLKPRTKPLEGEGEGEGEEHKEDEEEDDGAIDPNASSMSRSEAERRAKNSVEEFYAVKNVAEGVASVEALPKEYRPLLITAIAEAALTKKADAVNIAKDMFTQVASKEIVAHDALIGAFEPLFKTLVDTAIDAPGAYGFACQLLMGISATADEIASLKGKMESEEGEEEVEYGRENFDKAWEKANAA</sequence>
<evidence type="ECO:0000256" key="2">
    <source>
        <dbReference type="ARBA" id="ARBA00005775"/>
    </source>
</evidence>
<evidence type="ECO:0000256" key="3">
    <source>
        <dbReference type="ARBA" id="ARBA00022490"/>
    </source>
</evidence>
<dbReference type="Pfam" id="PF12152">
    <property type="entry name" value="eIF_4G1"/>
    <property type="match status" value="1"/>
</dbReference>
<dbReference type="InterPro" id="IPR003890">
    <property type="entry name" value="MIF4G-like_typ-3"/>
</dbReference>
<dbReference type="EMBL" id="PJQD01000115">
    <property type="protein sequence ID" value="POY70558.1"/>
    <property type="molecule type" value="Genomic_DNA"/>
</dbReference>
<dbReference type="SUPFAM" id="SSF48371">
    <property type="entry name" value="ARM repeat"/>
    <property type="match status" value="2"/>
</dbReference>
<evidence type="ECO:0000256" key="5">
    <source>
        <dbReference type="ARBA" id="ARBA00022553"/>
    </source>
</evidence>
<dbReference type="Proteomes" id="UP000237144">
    <property type="component" value="Unassembled WGS sequence"/>
</dbReference>
<protein>
    <recommendedName>
        <fullName evidence="9">MIF4G domain-containing protein</fullName>
    </recommendedName>
</protein>
<feature type="compositionally biased region" description="Acidic residues" evidence="8">
    <location>
        <begin position="532"/>
        <end position="541"/>
    </location>
</feature>
<evidence type="ECO:0000313" key="10">
    <source>
        <dbReference type="EMBL" id="POY70558.1"/>
    </source>
</evidence>
<feature type="compositionally biased region" description="Low complexity" evidence="8">
    <location>
        <begin position="138"/>
        <end position="150"/>
    </location>
</feature>
<feature type="compositionally biased region" description="Low complexity" evidence="8">
    <location>
        <begin position="196"/>
        <end position="209"/>
    </location>
</feature>
<feature type="compositionally biased region" description="Basic and acidic residues" evidence="8">
    <location>
        <begin position="545"/>
        <end position="618"/>
    </location>
</feature>
<evidence type="ECO:0000313" key="11">
    <source>
        <dbReference type="Proteomes" id="UP000237144"/>
    </source>
</evidence>
<evidence type="ECO:0000256" key="1">
    <source>
        <dbReference type="ARBA" id="ARBA00004496"/>
    </source>
</evidence>
<feature type="compositionally biased region" description="Acidic residues" evidence="8">
    <location>
        <begin position="1394"/>
        <end position="1413"/>
    </location>
</feature>
<comment type="similarity">
    <text evidence="2">Belongs to the eukaryotic initiation factor 4G family.</text>
</comment>
<evidence type="ECO:0000256" key="4">
    <source>
        <dbReference type="ARBA" id="ARBA00022540"/>
    </source>
</evidence>
<dbReference type="Gene3D" id="1.20.970.30">
    <property type="entry name" value="eIF4G, eIF4E-binding domain"/>
    <property type="match status" value="1"/>
</dbReference>
<dbReference type="FunFam" id="1.25.40.180:FF:000020">
    <property type="entry name" value="Eukaryotic translation initiation factor subunit"/>
    <property type="match status" value="1"/>
</dbReference>